<dbReference type="RefSeq" id="WP_274455301.1">
    <property type="nucleotide sequence ID" value="NZ_CP067097.1"/>
</dbReference>
<evidence type="ECO:0000313" key="3">
    <source>
        <dbReference type="Proteomes" id="UP001232973"/>
    </source>
</evidence>
<organism evidence="2 3">
    <name type="scientific">Alicyclobacillus cycloheptanicus</name>
    <dbReference type="NCBI Taxonomy" id="1457"/>
    <lineage>
        <taxon>Bacteria</taxon>
        <taxon>Bacillati</taxon>
        <taxon>Bacillota</taxon>
        <taxon>Bacilli</taxon>
        <taxon>Bacillales</taxon>
        <taxon>Alicyclobacillaceae</taxon>
        <taxon>Alicyclobacillus</taxon>
    </lineage>
</organism>
<comment type="caution">
    <text evidence="2">The sequence shown here is derived from an EMBL/GenBank/DDBJ whole genome shotgun (WGS) entry which is preliminary data.</text>
</comment>
<dbReference type="PANTHER" id="PTHR42852">
    <property type="entry name" value="THIOL:DISULFIDE INTERCHANGE PROTEIN DSBE"/>
    <property type="match status" value="1"/>
</dbReference>
<dbReference type="SUPFAM" id="SSF52833">
    <property type="entry name" value="Thioredoxin-like"/>
    <property type="match status" value="1"/>
</dbReference>
<dbReference type="CDD" id="cd02966">
    <property type="entry name" value="TlpA_like_family"/>
    <property type="match status" value="1"/>
</dbReference>
<dbReference type="Gene3D" id="3.40.30.10">
    <property type="entry name" value="Glutaredoxin"/>
    <property type="match status" value="1"/>
</dbReference>
<dbReference type="EMBL" id="JAUSTP010000002">
    <property type="protein sequence ID" value="MDQ0188715.1"/>
    <property type="molecule type" value="Genomic_DNA"/>
</dbReference>
<dbReference type="PANTHER" id="PTHR42852:SF12">
    <property type="entry name" value="THIOL-DISULFIDE OXIDOREDUCTASE YKUV"/>
    <property type="match status" value="1"/>
</dbReference>
<reference evidence="2 3" key="1">
    <citation type="submission" date="2023-07" db="EMBL/GenBank/DDBJ databases">
        <title>Genomic Encyclopedia of Type Strains, Phase IV (KMG-IV): sequencing the most valuable type-strain genomes for metagenomic binning, comparative biology and taxonomic classification.</title>
        <authorList>
            <person name="Goeker M."/>
        </authorList>
    </citation>
    <scope>NUCLEOTIDE SEQUENCE [LARGE SCALE GENOMIC DNA]</scope>
    <source>
        <strain evidence="2 3">DSM 4006</strain>
    </source>
</reference>
<name>A0ABT9XEL2_9BACL</name>
<dbReference type="Proteomes" id="UP001232973">
    <property type="component" value="Unassembled WGS sequence"/>
</dbReference>
<protein>
    <submittedName>
        <fullName evidence="2">Thiol-disulfide isomerase/thioredoxin</fullName>
    </submittedName>
</protein>
<gene>
    <name evidence="2" type="ORF">J2S03_000527</name>
</gene>
<proteinExistence type="predicted"/>
<dbReference type="InterPro" id="IPR036249">
    <property type="entry name" value="Thioredoxin-like_sf"/>
</dbReference>
<dbReference type="InterPro" id="IPR050553">
    <property type="entry name" value="Thioredoxin_ResA/DsbE_sf"/>
</dbReference>
<dbReference type="InterPro" id="IPR013766">
    <property type="entry name" value="Thioredoxin_domain"/>
</dbReference>
<sequence length="149" mass="16918">MPMRLGTPMPSLDGATWFQPEGGPKIEAAPVTMIHFWAVSCHICHETMDQVSAMRDKYAPHGLQTIAFHLPRMEEDIDLEKIKRDVEQFNMTQPIGLDHERLIADRFENEYVPAFFIFNAKGELAFRAAGDKGFAKVETKIREVLGLTD</sequence>
<dbReference type="PROSITE" id="PS51352">
    <property type="entry name" value="THIOREDOXIN_2"/>
    <property type="match status" value="1"/>
</dbReference>
<keyword evidence="2" id="KW-0413">Isomerase</keyword>
<accession>A0ABT9XEL2</accession>
<dbReference type="GO" id="GO:0016853">
    <property type="term" value="F:isomerase activity"/>
    <property type="evidence" value="ECO:0007669"/>
    <property type="project" value="UniProtKB-KW"/>
</dbReference>
<keyword evidence="3" id="KW-1185">Reference proteome</keyword>
<evidence type="ECO:0000259" key="1">
    <source>
        <dbReference type="PROSITE" id="PS51352"/>
    </source>
</evidence>
<feature type="domain" description="Thioredoxin" evidence="1">
    <location>
        <begin position="3"/>
        <end position="146"/>
    </location>
</feature>
<evidence type="ECO:0000313" key="2">
    <source>
        <dbReference type="EMBL" id="MDQ0188715.1"/>
    </source>
</evidence>